<dbReference type="Proteomes" id="UP000069697">
    <property type="component" value="Unassembled WGS sequence"/>
</dbReference>
<dbReference type="PANTHER" id="PTHR39173">
    <property type="entry name" value="ACETYLTRANSFERASE"/>
    <property type="match status" value="1"/>
</dbReference>
<gene>
    <name evidence="2" type="ORF">PAHA3_2574</name>
</gene>
<proteinExistence type="predicted"/>
<dbReference type="AlphaFoldDB" id="A0A117I1P5"/>
<dbReference type="InterPro" id="IPR016181">
    <property type="entry name" value="Acyl_CoA_acyltransferase"/>
</dbReference>
<dbReference type="EMBL" id="BCNV01000001">
    <property type="protein sequence ID" value="GAS82500.1"/>
    <property type="molecule type" value="Genomic_DNA"/>
</dbReference>
<comment type="caution">
    <text evidence="2">The sequence shown here is derived from an EMBL/GenBank/DDBJ whole genome shotgun (WGS) entry which is preliminary data.</text>
</comment>
<sequence>MIMGKEHVRLIKPSQTYKDAYLAFYEDWVRSGELMVPWVISKEPYAFDEMLAFLERNEQGVDIPEDWVKDSTYWLVTESQQIVGAVNIRHELNDRLYNSGGHIGYGIRPGERHNGYGSEILRLSLEKTRELGITKVLVVCDAINEPSRRVILRNGGIQDEDYVESNGNVVERFWIENVE</sequence>
<evidence type="ECO:0000313" key="2">
    <source>
        <dbReference type="EMBL" id="GAS82500.1"/>
    </source>
</evidence>
<reference evidence="2 3" key="1">
    <citation type="journal article" date="2016" name="Genome Announc.">
        <title>Draft Genome Sequence of Paenibacillus amylolyticus Heshi-A3, Isolated from Fermented Rice Bran in a Japanese Fermented Seafood Dish.</title>
        <authorList>
            <person name="Akuzawa S."/>
            <person name="Nagaoka J."/>
            <person name="Kanekatsu M."/>
            <person name="Kubota E."/>
            <person name="Ohtake R."/>
            <person name="Suzuki T."/>
            <person name="Kanesaki Y."/>
        </authorList>
    </citation>
    <scope>NUCLEOTIDE SEQUENCE [LARGE SCALE GENOMIC DNA]</scope>
    <source>
        <strain evidence="2 3">Heshi-A3</strain>
    </source>
</reference>
<evidence type="ECO:0000313" key="3">
    <source>
        <dbReference type="Proteomes" id="UP000069697"/>
    </source>
</evidence>
<name>A0A117I1P5_PAEAM</name>
<dbReference type="SUPFAM" id="SSF55729">
    <property type="entry name" value="Acyl-CoA N-acyltransferases (Nat)"/>
    <property type="match status" value="1"/>
</dbReference>
<dbReference type="GO" id="GO:0016747">
    <property type="term" value="F:acyltransferase activity, transferring groups other than amino-acyl groups"/>
    <property type="evidence" value="ECO:0007669"/>
    <property type="project" value="InterPro"/>
</dbReference>
<evidence type="ECO:0000259" key="1">
    <source>
        <dbReference type="PROSITE" id="PS51186"/>
    </source>
</evidence>
<dbReference type="PANTHER" id="PTHR39173:SF1">
    <property type="entry name" value="ACETYLTRANSFERASE"/>
    <property type="match status" value="1"/>
</dbReference>
<dbReference type="InterPro" id="IPR000182">
    <property type="entry name" value="GNAT_dom"/>
</dbReference>
<reference evidence="3" key="2">
    <citation type="submission" date="2016-01" db="EMBL/GenBank/DDBJ databases">
        <title>Draft Genome Sequence of Paenibacillus amylolyticus Heshi-A3 that Was Isolated from Fermented Rice Bran with Aging Salted Mackerel, Which Was Named Heshiko as Traditional Fermented Seafood in Japan.</title>
        <authorList>
            <person name="Akuzawa S."/>
            <person name="Nakagawa J."/>
            <person name="Kanekatsu T."/>
            <person name="Kubota E."/>
            <person name="Ohtake R."/>
            <person name="Suzuki T."/>
            <person name="Kanesaki Y."/>
        </authorList>
    </citation>
    <scope>NUCLEOTIDE SEQUENCE [LARGE SCALE GENOMIC DNA]</scope>
    <source>
        <strain evidence="3">Heshi-A3</strain>
    </source>
</reference>
<feature type="domain" description="N-acetyltransferase" evidence="1">
    <location>
        <begin position="6"/>
        <end position="176"/>
    </location>
</feature>
<dbReference type="RefSeq" id="WP_062835035.1">
    <property type="nucleotide sequence ID" value="NZ_BCNV01000001.1"/>
</dbReference>
<keyword evidence="2" id="KW-0808">Transferase</keyword>
<organism evidence="2 3">
    <name type="scientific">Paenibacillus amylolyticus</name>
    <dbReference type="NCBI Taxonomy" id="1451"/>
    <lineage>
        <taxon>Bacteria</taxon>
        <taxon>Bacillati</taxon>
        <taxon>Bacillota</taxon>
        <taxon>Bacilli</taxon>
        <taxon>Bacillales</taxon>
        <taxon>Paenibacillaceae</taxon>
        <taxon>Paenibacillus</taxon>
    </lineage>
</organism>
<protein>
    <submittedName>
        <fullName evidence="2">Acetyltransferase</fullName>
    </submittedName>
</protein>
<dbReference type="Pfam" id="PF13302">
    <property type="entry name" value="Acetyltransf_3"/>
    <property type="match status" value="1"/>
</dbReference>
<dbReference type="Gene3D" id="3.40.630.30">
    <property type="match status" value="1"/>
</dbReference>
<dbReference type="PROSITE" id="PS51186">
    <property type="entry name" value="GNAT"/>
    <property type="match status" value="1"/>
</dbReference>
<accession>A0A117I1P5</accession>